<dbReference type="RefSeq" id="XP_027198002.1">
    <property type="nucleotide sequence ID" value="XM_027342201.1"/>
</dbReference>
<sequence length="298" mass="35178">MTRTNDEDNDGHPKTMNKKIIRSAKSAKSVIGNDRNRLYNFRLNVCGSQKISQLRLQFILQPFRILFEQFPQQIKELQTMIDDFNYIDDSNNGGGSQTTTKNCNQSLNKDHMDKQKNSTKITTTTTINATIMKATNMSKMFLLNQKSKQQQQQHCCCNYNYHQIPLFLTYNGYIDSDQDLMILLKQLEKYEDFYLDWSKSFIRSIQLCRPSQFANNNNRLSSSQPNSQQNIDIETKDYCLTCVDEFAESIRESSNYHQILMQRFRMIIKMQRNPHLIDYQTHFDIGIRQIYYDLMLKP</sequence>
<organism evidence="1 2">
    <name type="scientific">Dermatophagoides pteronyssinus</name>
    <name type="common">European house dust mite</name>
    <dbReference type="NCBI Taxonomy" id="6956"/>
    <lineage>
        <taxon>Eukaryota</taxon>
        <taxon>Metazoa</taxon>
        <taxon>Ecdysozoa</taxon>
        <taxon>Arthropoda</taxon>
        <taxon>Chelicerata</taxon>
        <taxon>Arachnida</taxon>
        <taxon>Acari</taxon>
        <taxon>Acariformes</taxon>
        <taxon>Sarcoptiformes</taxon>
        <taxon>Astigmata</taxon>
        <taxon>Psoroptidia</taxon>
        <taxon>Analgoidea</taxon>
        <taxon>Pyroglyphidae</taxon>
        <taxon>Dermatophagoidinae</taxon>
        <taxon>Dermatophagoides</taxon>
    </lineage>
</organism>
<dbReference type="InParanoid" id="A0A6P6XXC9"/>
<gene>
    <name evidence="2" type="primary">LOC113792284</name>
</gene>
<name>A0A6P6XXC9_DERPT</name>
<dbReference type="KEGG" id="dpte:113792284"/>
<keyword evidence="1" id="KW-1185">Reference proteome</keyword>
<accession>A0A6P6XXC9</accession>
<evidence type="ECO:0000313" key="2">
    <source>
        <dbReference type="RefSeq" id="XP_027198002.1"/>
    </source>
</evidence>
<dbReference type="Proteomes" id="UP000515146">
    <property type="component" value="Unplaced"/>
</dbReference>
<evidence type="ECO:0000313" key="1">
    <source>
        <dbReference type="Proteomes" id="UP000515146"/>
    </source>
</evidence>
<feature type="non-terminal residue" evidence="2">
    <location>
        <position position="298"/>
    </location>
</feature>
<dbReference type="OrthoDB" id="6591885at2759"/>
<protein>
    <submittedName>
        <fullName evidence="2">Uncharacterized protein LOC113792284</fullName>
    </submittedName>
</protein>
<proteinExistence type="predicted"/>
<dbReference type="AlphaFoldDB" id="A0A6P6XXC9"/>
<dbReference type="OMA" id="INATIMK"/>
<reference evidence="2" key="1">
    <citation type="submission" date="2025-08" db="UniProtKB">
        <authorList>
            <consortium name="RefSeq"/>
        </authorList>
    </citation>
    <scope>IDENTIFICATION</scope>
    <source>
        <strain evidence="2">Airmid</strain>
    </source>
</reference>